<dbReference type="Pfam" id="PF04828">
    <property type="entry name" value="GFA"/>
    <property type="match status" value="1"/>
</dbReference>
<sequence length="136" mass="14892">MIEGSCHCGGVQFRLDGPIDALTTCDCSLCAMRGALMAKVPETALEVTAGEALLTLYQWNTHRARHYFCSRCGIYVFHRKRAAPDHFGVNARCLHDFDLAAVPVHATEGANMTVEDPDPRDRWPGPRVARADPAPG</sequence>
<dbReference type="InterPro" id="IPR011057">
    <property type="entry name" value="Mss4-like_sf"/>
</dbReference>
<organism evidence="6 7">
    <name type="scientific">Sphingomonas naasensis</name>
    <dbReference type="NCBI Taxonomy" id="1344951"/>
    <lineage>
        <taxon>Bacteria</taxon>
        <taxon>Pseudomonadati</taxon>
        <taxon>Pseudomonadota</taxon>
        <taxon>Alphaproteobacteria</taxon>
        <taxon>Sphingomonadales</taxon>
        <taxon>Sphingomonadaceae</taxon>
        <taxon>Sphingomonas</taxon>
    </lineage>
</organism>
<evidence type="ECO:0000256" key="2">
    <source>
        <dbReference type="ARBA" id="ARBA00022723"/>
    </source>
</evidence>
<dbReference type="OrthoDB" id="9805575at2"/>
<dbReference type="GO" id="GO:0046872">
    <property type="term" value="F:metal ion binding"/>
    <property type="evidence" value="ECO:0007669"/>
    <property type="project" value="UniProtKB-KW"/>
</dbReference>
<dbReference type="SUPFAM" id="SSF51316">
    <property type="entry name" value="Mss4-like"/>
    <property type="match status" value="1"/>
</dbReference>
<gene>
    <name evidence="6" type="ORF">E5A74_14135</name>
</gene>
<evidence type="ECO:0000256" key="1">
    <source>
        <dbReference type="ARBA" id="ARBA00005495"/>
    </source>
</evidence>
<comment type="caution">
    <text evidence="6">The sequence shown here is derived from an EMBL/GenBank/DDBJ whole genome shotgun (WGS) entry which is preliminary data.</text>
</comment>
<proteinExistence type="inferred from homology"/>
<comment type="similarity">
    <text evidence="1">Belongs to the Gfa family.</text>
</comment>
<dbReference type="PROSITE" id="PS51891">
    <property type="entry name" value="CENP_V_GFA"/>
    <property type="match status" value="1"/>
</dbReference>
<feature type="domain" description="CENP-V/GFA" evidence="5">
    <location>
        <begin position="2"/>
        <end position="121"/>
    </location>
</feature>
<reference evidence="6 7" key="1">
    <citation type="submission" date="2019-04" db="EMBL/GenBank/DDBJ databases">
        <title>Sphingomonas psychrotolerans sp. nov., isolated from soil in the Tianshan Mountains, Xinjiang, China.</title>
        <authorList>
            <person name="Luo Y."/>
            <person name="Sheng H."/>
        </authorList>
    </citation>
    <scope>NUCLEOTIDE SEQUENCE [LARGE SCALE GENOMIC DNA]</scope>
    <source>
        <strain evidence="6 7">KIS18-15</strain>
    </source>
</reference>
<keyword evidence="2" id="KW-0479">Metal-binding</keyword>
<dbReference type="InterPro" id="IPR006913">
    <property type="entry name" value="CENP-V/GFA"/>
</dbReference>
<dbReference type="PANTHER" id="PTHR28620">
    <property type="entry name" value="CENTROMERE PROTEIN V"/>
    <property type="match status" value="1"/>
</dbReference>
<dbReference type="PANTHER" id="PTHR28620:SF1">
    <property type="entry name" value="CENP-V_GFA DOMAIN-CONTAINING PROTEIN"/>
    <property type="match status" value="1"/>
</dbReference>
<evidence type="ECO:0000256" key="4">
    <source>
        <dbReference type="SAM" id="MobiDB-lite"/>
    </source>
</evidence>
<keyword evidence="7" id="KW-1185">Reference proteome</keyword>
<dbReference type="InterPro" id="IPR052355">
    <property type="entry name" value="CENP-V-like"/>
</dbReference>
<feature type="region of interest" description="Disordered" evidence="4">
    <location>
        <begin position="109"/>
        <end position="136"/>
    </location>
</feature>
<dbReference type="Proteomes" id="UP000309848">
    <property type="component" value="Unassembled WGS sequence"/>
</dbReference>
<name>A0A4S1WCG0_9SPHN</name>
<evidence type="ECO:0000313" key="6">
    <source>
        <dbReference type="EMBL" id="TGX40641.1"/>
    </source>
</evidence>
<dbReference type="EMBL" id="SRXU01000006">
    <property type="protein sequence ID" value="TGX40641.1"/>
    <property type="molecule type" value="Genomic_DNA"/>
</dbReference>
<dbReference type="AlphaFoldDB" id="A0A4S1WCG0"/>
<evidence type="ECO:0000313" key="7">
    <source>
        <dbReference type="Proteomes" id="UP000309848"/>
    </source>
</evidence>
<dbReference type="GO" id="GO:0016846">
    <property type="term" value="F:carbon-sulfur lyase activity"/>
    <property type="evidence" value="ECO:0007669"/>
    <property type="project" value="InterPro"/>
</dbReference>
<dbReference type="Gene3D" id="2.170.150.70">
    <property type="match status" value="1"/>
</dbReference>
<dbReference type="RefSeq" id="WP_135986060.1">
    <property type="nucleotide sequence ID" value="NZ_JAASQM010000005.1"/>
</dbReference>
<evidence type="ECO:0000256" key="3">
    <source>
        <dbReference type="ARBA" id="ARBA00022833"/>
    </source>
</evidence>
<protein>
    <submittedName>
        <fullName evidence="6">GFA family protein</fullName>
    </submittedName>
</protein>
<accession>A0A4S1WCG0</accession>
<keyword evidence="3" id="KW-0862">Zinc</keyword>
<evidence type="ECO:0000259" key="5">
    <source>
        <dbReference type="PROSITE" id="PS51891"/>
    </source>
</evidence>